<proteinExistence type="predicted"/>
<dbReference type="Proteomes" id="UP000006038">
    <property type="component" value="Chromosome 6"/>
</dbReference>
<protein>
    <submittedName>
        <fullName evidence="1">Uncharacterized protein</fullName>
    </submittedName>
</protein>
<evidence type="ECO:0000313" key="2">
    <source>
        <dbReference type="Proteomes" id="UP000006038"/>
    </source>
</evidence>
<dbReference type="AlphaFoldDB" id="J3MBF0"/>
<reference evidence="1" key="2">
    <citation type="submission" date="2013-04" db="UniProtKB">
        <authorList>
            <consortium name="EnsemblPlants"/>
        </authorList>
    </citation>
    <scope>IDENTIFICATION</scope>
</reference>
<organism evidence="1">
    <name type="scientific">Oryza brachyantha</name>
    <name type="common">malo sina</name>
    <dbReference type="NCBI Taxonomy" id="4533"/>
    <lineage>
        <taxon>Eukaryota</taxon>
        <taxon>Viridiplantae</taxon>
        <taxon>Streptophyta</taxon>
        <taxon>Embryophyta</taxon>
        <taxon>Tracheophyta</taxon>
        <taxon>Spermatophyta</taxon>
        <taxon>Magnoliopsida</taxon>
        <taxon>Liliopsida</taxon>
        <taxon>Poales</taxon>
        <taxon>Poaceae</taxon>
        <taxon>BOP clade</taxon>
        <taxon>Oryzoideae</taxon>
        <taxon>Oryzeae</taxon>
        <taxon>Oryzinae</taxon>
        <taxon>Oryza</taxon>
    </lineage>
</organism>
<dbReference type="EnsemblPlants" id="OB06G13440.1">
    <property type="protein sequence ID" value="OB06G13440.1"/>
    <property type="gene ID" value="OB06G13440"/>
</dbReference>
<name>J3MBF0_ORYBR</name>
<reference evidence="1" key="1">
    <citation type="journal article" date="2013" name="Nat. Commun.">
        <title>Whole-genome sequencing of Oryza brachyantha reveals mechanisms underlying Oryza genome evolution.</title>
        <authorList>
            <person name="Chen J."/>
            <person name="Huang Q."/>
            <person name="Gao D."/>
            <person name="Wang J."/>
            <person name="Lang Y."/>
            <person name="Liu T."/>
            <person name="Li B."/>
            <person name="Bai Z."/>
            <person name="Luis Goicoechea J."/>
            <person name="Liang C."/>
            <person name="Chen C."/>
            <person name="Zhang W."/>
            <person name="Sun S."/>
            <person name="Liao Y."/>
            <person name="Zhang X."/>
            <person name="Yang L."/>
            <person name="Song C."/>
            <person name="Wang M."/>
            <person name="Shi J."/>
            <person name="Liu G."/>
            <person name="Liu J."/>
            <person name="Zhou H."/>
            <person name="Zhou W."/>
            <person name="Yu Q."/>
            <person name="An N."/>
            <person name="Chen Y."/>
            <person name="Cai Q."/>
            <person name="Wang B."/>
            <person name="Liu B."/>
            <person name="Min J."/>
            <person name="Huang Y."/>
            <person name="Wu H."/>
            <person name="Li Z."/>
            <person name="Zhang Y."/>
            <person name="Yin Y."/>
            <person name="Song W."/>
            <person name="Jiang J."/>
            <person name="Jackson S.A."/>
            <person name="Wing R.A."/>
            <person name="Wang J."/>
            <person name="Chen M."/>
        </authorList>
    </citation>
    <scope>NUCLEOTIDE SEQUENCE [LARGE SCALE GENOMIC DNA]</scope>
    <source>
        <strain evidence="1">cv. IRGC 101232</strain>
    </source>
</reference>
<dbReference type="Gramene" id="OB06G13440.1">
    <property type="protein sequence ID" value="OB06G13440.1"/>
    <property type="gene ID" value="OB06G13440"/>
</dbReference>
<sequence>MMTEWLTTAHLEWIATAFTDFTRHNHCLGAVGETNTADFRRLIDGITEPLFYILVTFSFAYDYRTISCQGCS</sequence>
<accession>J3MBF0</accession>
<evidence type="ECO:0000313" key="1">
    <source>
        <dbReference type="EnsemblPlants" id="OB06G13440.1"/>
    </source>
</evidence>
<keyword evidence="2" id="KW-1185">Reference proteome</keyword>
<dbReference type="HOGENOM" id="CLU_2726238_0_0_1"/>